<evidence type="ECO:0000313" key="3">
    <source>
        <dbReference type="Proteomes" id="UP000035088"/>
    </source>
</evidence>
<feature type="domain" description="DUF559" evidence="1">
    <location>
        <begin position="202"/>
        <end position="261"/>
    </location>
</feature>
<evidence type="ECO:0000259" key="1">
    <source>
        <dbReference type="Pfam" id="PF04480"/>
    </source>
</evidence>
<comment type="caution">
    <text evidence="2">The sequence shown here is derived from an EMBL/GenBank/DDBJ whole genome shotgun (WGS) entry which is preliminary data.</text>
</comment>
<reference evidence="2 3" key="1">
    <citation type="submission" date="2011-11" db="EMBL/GenBank/DDBJ databases">
        <title>Whole genome shotgun sequence of Gordonia araii NBRC 100433.</title>
        <authorList>
            <person name="Yoshida Y."/>
            <person name="Hosoyama A."/>
            <person name="Tsuchikane K."/>
            <person name="Katsumata H."/>
            <person name="Yamazaki S."/>
            <person name="Fujita N."/>
        </authorList>
    </citation>
    <scope>NUCLEOTIDE SEQUENCE [LARGE SCALE GENOMIC DNA]</scope>
    <source>
        <strain evidence="2 3">NBRC 100433</strain>
    </source>
</reference>
<evidence type="ECO:0000313" key="2">
    <source>
        <dbReference type="EMBL" id="GAB10519.1"/>
    </source>
</evidence>
<dbReference type="SUPFAM" id="SSF52980">
    <property type="entry name" value="Restriction endonuclease-like"/>
    <property type="match status" value="1"/>
</dbReference>
<proteinExistence type="predicted"/>
<accession>G7H3U4</accession>
<gene>
    <name evidence="2" type="ORF">GOARA_058_00020</name>
</gene>
<protein>
    <recommendedName>
        <fullName evidence="1">DUF559 domain-containing protein</fullName>
    </recommendedName>
</protein>
<dbReference type="Proteomes" id="UP000035088">
    <property type="component" value="Unassembled WGS sequence"/>
</dbReference>
<dbReference type="InterPro" id="IPR007569">
    <property type="entry name" value="DUF559"/>
</dbReference>
<dbReference type="AlphaFoldDB" id="G7H3U4"/>
<dbReference type="Pfam" id="PF04480">
    <property type="entry name" value="DUF559"/>
    <property type="match status" value="1"/>
</dbReference>
<organism evidence="2 3">
    <name type="scientific">Gordonia araii NBRC 100433</name>
    <dbReference type="NCBI Taxonomy" id="1073574"/>
    <lineage>
        <taxon>Bacteria</taxon>
        <taxon>Bacillati</taxon>
        <taxon>Actinomycetota</taxon>
        <taxon>Actinomycetes</taxon>
        <taxon>Mycobacteriales</taxon>
        <taxon>Gordoniaceae</taxon>
        <taxon>Gordonia</taxon>
    </lineage>
</organism>
<dbReference type="STRING" id="1073574.GOARA_058_00020"/>
<dbReference type="Gene3D" id="3.40.960.10">
    <property type="entry name" value="VSR Endonuclease"/>
    <property type="match status" value="1"/>
</dbReference>
<dbReference type="InterPro" id="IPR011335">
    <property type="entry name" value="Restrct_endonuc-II-like"/>
</dbReference>
<dbReference type="EMBL" id="BAEE01000058">
    <property type="protein sequence ID" value="GAB10519.1"/>
    <property type="molecule type" value="Genomic_DNA"/>
</dbReference>
<name>G7H3U4_9ACTN</name>
<sequence length="267" mass="30118">MPTNLRRIDGTTEVGRRQLLSARERILATASNARGRPVVGGIAASVLYGNPWFDADFRIELLRPPSGCGKRTEGRSSHRFELAKSDIHEMEGLLVTTPVRTAFDVGRITPEWRGLGHLDALHRASEFSLPALSRYIDKHAGWRHIRQLRALAPLIDGRAESPQESCLRLLMIRGDLPEPDVQIPVADENGRVFARPDLGYEALKIGIEYDGEEFHSAPWQQERDALRDAKLAALGWKMIRVDAERLHDRPWSVLTEIERELHARGGY</sequence>
<keyword evidence="3" id="KW-1185">Reference proteome</keyword>